<reference evidence="2 3" key="1">
    <citation type="submission" date="2013-06" db="EMBL/GenBank/DDBJ databases">
        <authorList>
            <person name="Weinstock G."/>
            <person name="Sodergren E."/>
            <person name="Lobos E.A."/>
            <person name="Fulton L."/>
            <person name="Fulton R."/>
            <person name="Courtney L."/>
            <person name="Fronick C."/>
            <person name="O'Laughlin M."/>
            <person name="Godfrey J."/>
            <person name="Wilson R.M."/>
            <person name="Miner T."/>
            <person name="Farmer C."/>
            <person name="Delehaunty K."/>
            <person name="Cordes M."/>
            <person name="Minx P."/>
            <person name="Tomlinson C."/>
            <person name="Chen J."/>
            <person name="Wollam A."/>
            <person name="Pepin K.H."/>
            <person name="Bhonagiri V."/>
            <person name="Zhang X."/>
            <person name="Warren W."/>
            <person name="Mitreva M."/>
            <person name="Mardis E.R."/>
            <person name="Wilson R.K."/>
        </authorList>
    </citation>
    <scope>NUCLEOTIDE SEQUENCE [LARGE SCALE GENOMIC DNA]</scope>
    <source>
        <strain evidence="2 3">F0510</strain>
    </source>
</reference>
<feature type="region of interest" description="Disordered" evidence="1">
    <location>
        <begin position="33"/>
        <end position="97"/>
    </location>
</feature>
<name>U1RIU7_9ACTO</name>
<protein>
    <submittedName>
        <fullName evidence="2">Uncharacterized protein</fullName>
    </submittedName>
</protein>
<dbReference type="Proteomes" id="UP000016498">
    <property type="component" value="Unassembled WGS sequence"/>
</dbReference>
<dbReference type="HOGENOM" id="CLU_2340523_0_0_11"/>
<evidence type="ECO:0000313" key="2">
    <source>
        <dbReference type="EMBL" id="ERH18382.1"/>
    </source>
</evidence>
<feature type="compositionally biased region" description="Polar residues" evidence="1">
    <location>
        <begin position="86"/>
        <end position="97"/>
    </location>
</feature>
<gene>
    <name evidence="2" type="ORF">HMPREF1549_01763</name>
</gene>
<evidence type="ECO:0000313" key="3">
    <source>
        <dbReference type="Proteomes" id="UP000016498"/>
    </source>
</evidence>
<dbReference type="PATRIC" id="fig|1227262.3.peg.1450"/>
<dbReference type="AlphaFoldDB" id="U1RIU7"/>
<dbReference type="EMBL" id="AWSD01000181">
    <property type="protein sequence ID" value="ERH18382.1"/>
    <property type="molecule type" value="Genomic_DNA"/>
</dbReference>
<feature type="compositionally biased region" description="Basic residues" evidence="1">
    <location>
        <begin position="58"/>
        <end position="69"/>
    </location>
</feature>
<proteinExistence type="predicted"/>
<accession>U1RIU7</accession>
<sequence>MQVNGQSCGSPQTCVHVRASTLRILPQMRRVVTSATTGRRECGSGTQQAPAPNPAIRHSLHPVARRPGQRRSGPAGRADPCRQHRPAQTSISRSHDT</sequence>
<organism evidence="2 3">
    <name type="scientific">Actinomyces johnsonii F0510</name>
    <dbReference type="NCBI Taxonomy" id="1227262"/>
    <lineage>
        <taxon>Bacteria</taxon>
        <taxon>Bacillati</taxon>
        <taxon>Actinomycetota</taxon>
        <taxon>Actinomycetes</taxon>
        <taxon>Actinomycetales</taxon>
        <taxon>Actinomycetaceae</taxon>
        <taxon>Actinomyces</taxon>
    </lineage>
</organism>
<comment type="caution">
    <text evidence="2">The sequence shown here is derived from an EMBL/GenBank/DDBJ whole genome shotgun (WGS) entry which is preliminary data.</text>
</comment>
<evidence type="ECO:0000256" key="1">
    <source>
        <dbReference type="SAM" id="MobiDB-lite"/>
    </source>
</evidence>